<dbReference type="InterPro" id="IPR010372">
    <property type="entry name" value="DNA_pol3_delta_N"/>
</dbReference>
<dbReference type="Pfam" id="PF21694">
    <property type="entry name" value="DNA_pol3_delta_C"/>
    <property type="match status" value="1"/>
</dbReference>
<evidence type="ECO:0000259" key="10">
    <source>
        <dbReference type="Pfam" id="PF21694"/>
    </source>
</evidence>
<dbReference type="InterPro" id="IPR027417">
    <property type="entry name" value="P-loop_NTPase"/>
</dbReference>
<dbReference type="GO" id="GO:0009360">
    <property type="term" value="C:DNA polymerase III complex"/>
    <property type="evidence" value="ECO:0007669"/>
    <property type="project" value="InterPro"/>
</dbReference>
<keyword evidence="12" id="KW-1185">Reference proteome</keyword>
<sequence>MANKTTDFPVKQRQLNEDIKNGNFQRCYLVYGEEAYLRNQNRDKLVKALAGDPASMNFSRYEGDSLNPGEIIDMAETMPFLSDKRVILVENSGFFKSGCAELAEYLKNPSETTFFIFAEKEVDKRKDIYKTVSKIGFEICCDEQDERMLSSWIASKVKSEDKIISPRALSFLIDRVGTDMSNISTELEKLICYCLDRSEITEEDIEAVCANWLTNRIFAMTDAIVEKNQKRAIDLYYDLLALKEPPAKILALITRQFNLMLQVKEMNENHRDNGSIASAVKLAPFLVNKYIGWARGYSRAELQEALELCAANDEAVKTSKLDYVISVEMVIIKCTA</sequence>
<evidence type="ECO:0000256" key="4">
    <source>
        <dbReference type="ARBA" id="ARBA00022695"/>
    </source>
</evidence>
<comment type="catalytic activity">
    <reaction evidence="8">
        <text>DNA(n) + a 2'-deoxyribonucleoside 5'-triphosphate = DNA(n+1) + diphosphate</text>
        <dbReference type="Rhea" id="RHEA:22508"/>
        <dbReference type="Rhea" id="RHEA-COMP:17339"/>
        <dbReference type="Rhea" id="RHEA-COMP:17340"/>
        <dbReference type="ChEBI" id="CHEBI:33019"/>
        <dbReference type="ChEBI" id="CHEBI:61560"/>
        <dbReference type="ChEBI" id="CHEBI:173112"/>
        <dbReference type="EC" id="2.7.7.7"/>
    </reaction>
</comment>
<evidence type="ECO:0000313" key="12">
    <source>
        <dbReference type="Proteomes" id="UP000001299"/>
    </source>
</evidence>
<dbReference type="AlphaFoldDB" id="E0RVB8"/>
<proteinExistence type="inferred from homology"/>
<dbReference type="GO" id="GO:0006261">
    <property type="term" value="P:DNA-templated DNA replication"/>
    <property type="evidence" value="ECO:0007669"/>
    <property type="project" value="TreeGrafter"/>
</dbReference>
<organism evidence="11 12">
    <name type="scientific">Butyrivibrio proteoclasticus (strain ATCC 51982 / DSM 14932 / B316)</name>
    <name type="common">Clostridium proteoclasticum</name>
    <dbReference type="NCBI Taxonomy" id="515622"/>
    <lineage>
        <taxon>Bacteria</taxon>
        <taxon>Bacillati</taxon>
        <taxon>Bacillota</taxon>
        <taxon>Clostridia</taxon>
        <taxon>Lachnospirales</taxon>
        <taxon>Lachnospiraceae</taxon>
        <taxon>Butyrivibrio</taxon>
    </lineage>
</organism>
<evidence type="ECO:0000256" key="7">
    <source>
        <dbReference type="ARBA" id="ARBA00034754"/>
    </source>
</evidence>
<dbReference type="PANTHER" id="PTHR34388:SF1">
    <property type="entry name" value="DNA POLYMERASE III SUBUNIT DELTA"/>
    <property type="match status" value="1"/>
</dbReference>
<dbReference type="Proteomes" id="UP000001299">
    <property type="component" value="Chromosome 1"/>
</dbReference>
<dbReference type="Gene3D" id="1.10.8.60">
    <property type="match status" value="1"/>
</dbReference>
<dbReference type="InterPro" id="IPR008921">
    <property type="entry name" value="DNA_pol3_clamp-load_cplx_C"/>
</dbReference>
<dbReference type="HOGENOM" id="CLU_044694_2_2_9"/>
<dbReference type="Gene3D" id="3.40.50.300">
    <property type="entry name" value="P-loop containing nucleotide triphosphate hydrolases"/>
    <property type="match status" value="1"/>
</dbReference>
<comment type="similarity">
    <text evidence="7">Belongs to the DNA polymerase HolA subunit family.</text>
</comment>
<reference evidence="11 12" key="1">
    <citation type="journal article" date="2010" name="PLoS ONE">
        <title>The glycobiome of the rumen bacterium Butyrivibrio proteoclasticus B316(T) highlights adaptation to a polysaccharide-rich environment.</title>
        <authorList>
            <person name="Kelly W.J."/>
            <person name="Leahy S.C."/>
            <person name="Altermann E."/>
            <person name="Yeoman C.J."/>
            <person name="Dunne J.C."/>
            <person name="Kong Z."/>
            <person name="Pacheco D.M."/>
            <person name="Li D."/>
            <person name="Noel S.J."/>
            <person name="Moon C.D."/>
            <person name="Cookson A.L."/>
            <person name="Attwood G.T."/>
        </authorList>
    </citation>
    <scope>NUCLEOTIDE SEQUENCE [LARGE SCALE GENOMIC DNA]</scope>
    <source>
        <strain evidence="12">ATCC 51982 / DSM 14932 / B316</strain>
    </source>
</reference>
<dbReference type="GO" id="GO:0003887">
    <property type="term" value="F:DNA-directed DNA polymerase activity"/>
    <property type="evidence" value="ECO:0007669"/>
    <property type="project" value="UniProtKB-KW"/>
</dbReference>
<gene>
    <name evidence="11" type="primary">holA</name>
    <name evidence="11" type="ordered locus">bpr_I1801</name>
</gene>
<evidence type="ECO:0000256" key="8">
    <source>
        <dbReference type="ARBA" id="ARBA00049244"/>
    </source>
</evidence>
<dbReference type="EMBL" id="CP001810">
    <property type="protein sequence ID" value="ADL34537.1"/>
    <property type="molecule type" value="Genomic_DNA"/>
</dbReference>
<dbReference type="InterPro" id="IPR005790">
    <property type="entry name" value="DNA_polIII_delta"/>
</dbReference>
<feature type="domain" description="DNA polymerase III delta N-terminal" evidence="9">
    <location>
        <begin position="28"/>
        <end position="134"/>
    </location>
</feature>
<dbReference type="EC" id="2.7.7.7" evidence="1"/>
<keyword evidence="3 11" id="KW-0808">Transferase</keyword>
<evidence type="ECO:0000256" key="2">
    <source>
        <dbReference type="ARBA" id="ARBA00017703"/>
    </source>
</evidence>
<evidence type="ECO:0000256" key="3">
    <source>
        <dbReference type="ARBA" id="ARBA00022679"/>
    </source>
</evidence>
<dbReference type="SUPFAM" id="SSF52540">
    <property type="entry name" value="P-loop containing nucleoside triphosphate hydrolases"/>
    <property type="match status" value="1"/>
</dbReference>
<evidence type="ECO:0000256" key="6">
    <source>
        <dbReference type="ARBA" id="ARBA00022932"/>
    </source>
</evidence>
<dbReference type="Gene3D" id="1.20.272.10">
    <property type="match status" value="1"/>
</dbReference>
<accession>E0RVB8</accession>
<dbReference type="SUPFAM" id="SSF48019">
    <property type="entry name" value="post-AAA+ oligomerization domain-like"/>
    <property type="match status" value="1"/>
</dbReference>
<evidence type="ECO:0000256" key="1">
    <source>
        <dbReference type="ARBA" id="ARBA00012417"/>
    </source>
</evidence>
<keyword evidence="4 11" id="KW-0548">Nucleotidyltransferase</keyword>
<feature type="domain" description="DNA polymerase III delta subunit-like C-terminal" evidence="10">
    <location>
        <begin position="215"/>
        <end position="333"/>
    </location>
</feature>
<dbReference type="NCBIfam" id="TIGR01128">
    <property type="entry name" value="holA"/>
    <property type="match status" value="1"/>
</dbReference>
<keyword evidence="5" id="KW-0235">DNA replication</keyword>
<keyword evidence="6" id="KW-0239">DNA-directed DNA polymerase</keyword>
<dbReference type="RefSeq" id="WP_013281191.1">
    <property type="nucleotide sequence ID" value="NC_014387.1"/>
</dbReference>
<dbReference type="PANTHER" id="PTHR34388">
    <property type="entry name" value="DNA POLYMERASE III SUBUNIT DELTA"/>
    <property type="match status" value="1"/>
</dbReference>
<dbReference type="eggNOG" id="COG1466">
    <property type="taxonomic scope" value="Bacteria"/>
</dbReference>
<dbReference type="KEGG" id="bpb:bpr_I1801"/>
<name>E0RVB8_BUTPB</name>
<dbReference type="GO" id="GO:0003677">
    <property type="term" value="F:DNA binding"/>
    <property type="evidence" value="ECO:0007669"/>
    <property type="project" value="InterPro"/>
</dbReference>
<evidence type="ECO:0000259" key="9">
    <source>
        <dbReference type="Pfam" id="PF06144"/>
    </source>
</evidence>
<dbReference type="STRING" id="515622.bpr_I1801"/>
<protein>
    <recommendedName>
        <fullName evidence="2">DNA polymerase III subunit delta</fullName>
        <ecNumber evidence="1">2.7.7.7</ecNumber>
    </recommendedName>
</protein>
<dbReference type="InterPro" id="IPR048466">
    <property type="entry name" value="DNA_pol3_delta-like_C"/>
</dbReference>
<evidence type="ECO:0000313" key="11">
    <source>
        <dbReference type="EMBL" id="ADL34537.1"/>
    </source>
</evidence>
<evidence type="ECO:0000256" key="5">
    <source>
        <dbReference type="ARBA" id="ARBA00022705"/>
    </source>
</evidence>
<dbReference type="Pfam" id="PF06144">
    <property type="entry name" value="DNA_pol3_delta"/>
    <property type="match status" value="1"/>
</dbReference>